<feature type="compositionally biased region" description="Acidic residues" evidence="1">
    <location>
        <begin position="378"/>
        <end position="392"/>
    </location>
</feature>
<name>A0AAE1KS39_PETCI</name>
<dbReference type="EMBL" id="JAWQEG010001371">
    <property type="protein sequence ID" value="KAK3879970.1"/>
    <property type="molecule type" value="Genomic_DNA"/>
</dbReference>
<reference evidence="3" key="1">
    <citation type="submission" date="2023-10" db="EMBL/GenBank/DDBJ databases">
        <title>Genome assemblies of two species of porcelain crab, Petrolisthes cinctipes and Petrolisthes manimaculis (Anomura: Porcellanidae).</title>
        <authorList>
            <person name="Angst P."/>
        </authorList>
    </citation>
    <scope>NUCLEOTIDE SEQUENCE</scope>
    <source>
        <strain evidence="3">PB745_01</strain>
        <tissue evidence="3">Gill</tissue>
    </source>
</reference>
<sequence length="434" mass="47651">MMMPCFLAILCLISAVTAGPGWPAVIEVREGPSYPRHLLPSHFDPQDASVFTQVEEDLGNTDDEGVQRDVVMDSSSSSSSRPSVVIRGIQEQLMEDLLRMEQDLLLIRRLLGQGHLSFPHSDRRPLVQPPSSPWSFPVLPPVHNPWSDDGGREEEEDNFEDPTAGHDSPWFNFPALGFNRPIFPDIPAIPSGGGETPSFHDLPDNYDNSTHKVHVVNGSLVEVNTTTNKKTGDGFNTFFHHQVIHIRPDQDTIGEVPAGEGEVPVGEGEVPVEGEGEVPVEGEGEVQVPVEEDTFTPFPTSDIPEVTGPVDRVLPELPEVENEVAGNSRKVTEAPTRPEEVTEGWEKGVRVLRGAAADTLPEPKTAAYVINSIQRDTYDDDDDDGEVEEPDLSGDTRVNHVRSNSKGSSMVEPEAEIFNKKLVLKEAEKNTEDD</sequence>
<feature type="compositionally biased region" description="Basic and acidic residues" evidence="1">
    <location>
        <begin position="330"/>
        <end position="343"/>
    </location>
</feature>
<accession>A0AAE1KS39</accession>
<feature type="region of interest" description="Disordered" evidence="1">
    <location>
        <begin position="122"/>
        <end position="165"/>
    </location>
</feature>
<feature type="compositionally biased region" description="Acidic residues" evidence="1">
    <location>
        <begin position="151"/>
        <end position="160"/>
    </location>
</feature>
<organism evidence="3 4">
    <name type="scientific">Petrolisthes cinctipes</name>
    <name type="common">Flat porcelain crab</name>
    <dbReference type="NCBI Taxonomy" id="88211"/>
    <lineage>
        <taxon>Eukaryota</taxon>
        <taxon>Metazoa</taxon>
        <taxon>Ecdysozoa</taxon>
        <taxon>Arthropoda</taxon>
        <taxon>Crustacea</taxon>
        <taxon>Multicrustacea</taxon>
        <taxon>Malacostraca</taxon>
        <taxon>Eumalacostraca</taxon>
        <taxon>Eucarida</taxon>
        <taxon>Decapoda</taxon>
        <taxon>Pleocyemata</taxon>
        <taxon>Anomura</taxon>
        <taxon>Galatheoidea</taxon>
        <taxon>Porcellanidae</taxon>
        <taxon>Petrolisthes</taxon>
    </lineage>
</organism>
<dbReference type="Proteomes" id="UP001286313">
    <property type="component" value="Unassembled WGS sequence"/>
</dbReference>
<dbReference type="AlphaFoldDB" id="A0AAE1KS39"/>
<feature type="compositionally biased region" description="Acidic residues" evidence="1">
    <location>
        <begin position="270"/>
        <end position="282"/>
    </location>
</feature>
<feature type="compositionally biased region" description="Pro residues" evidence="1">
    <location>
        <begin position="127"/>
        <end position="143"/>
    </location>
</feature>
<evidence type="ECO:0000313" key="4">
    <source>
        <dbReference type="Proteomes" id="UP001286313"/>
    </source>
</evidence>
<evidence type="ECO:0000313" key="3">
    <source>
        <dbReference type="EMBL" id="KAK3879970.1"/>
    </source>
</evidence>
<feature type="region of interest" description="Disordered" evidence="1">
    <location>
        <begin position="261"/>
        <end position="282"/>
    </location>
</feature>
<feature type="region of interest" description="Disordered" evidence="1">
    <location>
        <begin position="323"/>
        <end position="343"/>
    </location>
</feature>
<feature type="signal peptide" evidence="2">
    <location>
        <begin position="1"/>
        <end position="18"/>
    </location>
</feature>
<protein>
    <submittedName>
        <fullName evidence="3">Uncharacterized protein</fullName>
    </submittedName>
</protein>
<proteinExistence type="predicted"/>
<keyword evidence="2" id="KW-0732">Signal</keyword>
<keyword evidence="4" id="KW-1185">Reference proteome</keyword>
<comment type="caution">
    <text evidence="3">The sequence shown here is derived from an EMBL/GenBank/DDBJ whole genome shotgun (WGS) entry which is preliminary data.</text>
</comment>
<evidence type="ECO:0000256" key="1">
    <source>
        <dbReference type="SAM" id="MobiDB-lite"/>
    </source>
</evidence>
<gene>
    <name evidence="3" type="ORF">Pcinc_015497</name>
</gene>
<feature type="region of interest" description="Disordered" evidence="1">
    <location>
        <begin position="373"/>
        <end position="414"/>
    </location>
</feature>
<evidence type="ECO:0000256" key="2">
    <source>
        <dbReference type="SAM" id="SignalP"/>
    </source>
</evidence>
<feature type="chain" id="PRO_5042124332" evidence="2">
    <location>
        <begin position="19"/>
        <end position="434"/>
    </location>
</feature>